<reference evidence="2 3" key="1">
    <citation type="submission" date="2019-07" db="EMBL/GenBank/DDBJ databases">
        <title>Whole genome shotgun sequence of Chitinophaga cymbidii NBRC 109752.</title>
        <authorList>
            <person name="Hosoyama A."/>
            <person name="Uohara A."/>
            <person name="Ohji S."/>
            <person name="Ichikawa N."/>
        </authorList>
    </citation>
    <scope>NUCLEOTIDE SEQUENCE [LARGE SCALE GENOMIC DNA]</scope>
    <source>
        <strain evidence="2 3">NBRC 109752</strain>
    </source>
</reference>
<protein>
    <recommendedName>
        <fullName evidence="1">Thioredoxin-like fold domain-containing protein</fullName>
    </recommendedName>
</protein>
<dbReference type="InterPro" id="IPR036249">
    <property type="entry name" value="Thioredoxin-like_sf"/>
</dbReference>
<accession>A0A512RPY2</accession>
<dbReference type="Pfam" id="PF13905">
    <property type="entry name" value="Thioredoxin_8"/>
    <property type="match status" value="1"/>
</dbReference>
<name>A0A512RPY2_9BACT</name>
<dbReference type="Proteomes" id="UP000321436">
    <property type="component" value="Unassembled WGS sequence"/>
</dbReference>
<dbReference type="SUPFAM" id="SSF52833">
    <property type="entry name" value="Thioredoxin-like"/>
    <property type="match status" value="1"/>
</dbReference>
<dbReference type="EMBL" id="BKAU01000005">
    <property type="protein sequence ID" value="GEP97758.1"/>
    <property type="molecule type" value="Genomic_DNA"/>
</dbReference>
<feature type="domain" description="Thioredoxin-like fold" evidence="1">
    <location>
        <begin position="3"/>
        <end position="73"/>
    </location>
</feature>
<comment type="caution">
    <text evidence="2">The sequence shown here is derived from an EMBL/GenBank/DDBJ whole genome shotgun (WGS) entry which is preliminary data.</text>
</comment>
<dbReference type="InterPro" id="IPR012336">
    <property type="entry name" value="Thioredoxin-like_fold"/>
</dbReference>
<evidence type="ECO:0000259" key="1">
    <source>
        <dbReference type="Pfam" id="PF13905"/>
    </source>
</evidence>
<proteinExistence type="predicted"/>
<dbReference type="Gene3D" id="3.40.30.10">
    <property type="entry name" value="Glutaredoxin"/>
    <property type="match status" value="1"/>
</dbReference>
<evidence type="ECO:0000313" key="3">
    <source>
        <dbReference type="Proteomes" id="UP000321436"/>
    </source>
</evidence>
<evidence type="ECO:0000313" key="2">
    <source>
        <dbReference type="EMBL" id="GEP97758.1"/>
    </source>
</evidence>
<keyword evidence="3" id="KW-1185">Reference proteome</keyword>
<gene>
    <name evidence="2" type="ORF">CCY01nite_40180</name>
</gene>
<organism evidence="2 3">
    <name type="scientific">Chitinophaga cymbidii</name>
    <dbReference type="NCBI Taxonomy" id="1096750"/>
    <lineage>
        <taxon>Bacteria</taxon>
        <taxon>Pseudomonadati</taxon>
        <taxon>Bacteroidota</taxon>
        <taxon>Chitinophagia</taxon>
        <taxon>Chitinophagales</taxon>
        <taxon>Chitinophagaceae</taxon>
        <taxon>Chitinophaga</taxon>
    </lineage>
</organism>
<dbReference type="AlphaFoldDB" id="A0A512RPY2"/>
<sequence length="108" mass="12183">MYTDFHAAVKADKFEILGVSLDKDKEKWVNGLRKYNITWPQTSDLQFWKSPVAKSYRIEELPFNVVVDANGRIAAINLHGEPLYSFIAGQIGSVSITQSNPTRRSAKP</sequence>